<evidence type="ECO:0000259" key="14">
    <source>
        <dbReference type="PROSITE" id="PS51194"/>
    </source>
</evidence>
<dbReference type="OrthoDB" id="196131at2759"/>
<proteinExistence type="inferred from homology"/>
<feature type="region of interest" description="Disordered" evidence="11">
    <location>
        <begin position="1"/>
        <end position="50"/>
    </location>
</feature>
<feature type="compositionally biased region" description="Basic and acidic residues" evidence="11">
    <location>
        <begin position="735"/>
        <end position="751"/>
    </location>
</feature>
<reference evidence="16 17" key="1">
    <citation type="submission" date="2020-06" db="EMBL/GenBank/DDBJ databases">
        <authorList>
            <person name="Li R."/>
            <person name="Bekaert M."/>
        </authorList>
    </citation>
    <scope>NUCLEOTIDE SEQUENCE [LARGE SCALE GENOMIC DNA]</scope>
    <source>
        <strain evidence="17">wild</strain>
    </source>
</reference>
<keyword evidence="8" id="KW-0862">Zinc</keyword>
<evidence type="ECO:0000256" key="9">
    <source>
        <dbReference type="PROSITE-ProRule" id="PRU00552"/>
    </source>
</evidence>
<accession>A0A6J8EFW2</accession>
<feature type="domain" description="Helicase ATP-binding" evidence="13">
    <location>
        <begin position="363"/>
        <end position="546"/>
    </location>
</feature>
<evidence type="ECO:0000313" key="16">
    <source>
        <dbReference type="EMBL" id="CAC5419579.1"/>
    </source>
</evidence>
<evidence type="ECO:0000259" key="12">
    <source>
        <dbReference type="PROSITE" id="PS50158"/>
    </source>
</evidence>
<dbReference type="AlphaFoldDB" id="A0A6J8EFW2"/>
<dbReference type="InterPro" id="IPR036875">
    <property type="entry name" value="Znf_CCHC_sf"/>
</dbReference>
<dbReference type="Gene3D" id="3.40.50.300">
    <property type="entry name" value="P-loop containing nucleotide triphosphate hydrolases"/>
    <property type="match status" value="2"/>
</dbReference>
<dbReference type="InterPro" id="IPR027417">
    <property type="entry name" value="P-loop_NTPase"/>
</dbReference>
<feature type="short sequence motif" description="Q motif" evidence="9">
    <location>
        <begin position="332"/>
        <end position="360"/>
    </location>
</feature>
<evidence type="ECO:0000256" key="2">
    <source>
        <dbReference type="ARBA" id="ARBA00012552"/>
    </source>
</evidence>
<dbReference type="PROSITE" id="PS51195">
    <property type="entry name" value="Q_MOTIF"/>
    <property type="match status" value="1"/>
</dbReference>
<feature type="compositionally biased region" description="Gly residues" evidence="11">
    <location>
        <begin position="17"/>
        <end position="28"/>
    </location>
</feature>
<dbReference type="CDD" id="cd18052">
    <property type="entry name" value="DEADc_DDX4"/>
    <property type="match status" value="1"/>
</dbReference>
<evidence type="ECO:0000256" key="6">
    <source>
        <dbReference type="ARBA" id="ARBA00022840"/>
    </source>
</evidence>
<dbReference type="Pfam" id="PF00098">
    <property type="entry name" value="zf-CCHC"/>
    <property type="match status" value="5"/>
</dbReference>
<dbReference type="PROSITE" id="PS00039">
    <property type="entry name" value="DEAD_ATP_HELICASE"/>
    <property type="match status" value="1"/>
</dbReference>
<dbReference type="InterPro" id="IPR001650">
    <property type="entry name" value="Helicase_C-like"/>
</dbReference>
<name>A0A6J8EFW2_MYTCO</name>
<dbReference type="InterPro" id="IPR014014">
    <property type="entry name" value="RNA_helicase_DEAD_Q_motif"/>
</dbReference>
<keyword evidence="4 10" id="KW-0378">Hydrolase</keyword>
<protein>
    <recommendedName>
        <fullName evidence="2">RNA helicase</fullName>
        <ecNumber evidence="2">3.6.4.13</ecNumber>
    </recommendedName>
</protein>
<feature type="domain" description="CCHC-type" evidence="12">
    <location>
        <begin position="208"/>
        <end position="223"/>
    </location>
</feature>
<dbReference type="SMART" id="SM00343">
    <property type="entry name" value="ZnF_C2HC"/>
    <property type="match status" value="5"/>
</dbReference>
<dbReference type="PROSITE" id="PS50158">
    <property type="entry name" value="ZF_CCHC"/>
    <property type="match status" value="5"/>
</dbReference>
<comment type="similarity">
    <text evidence="1">Belongs to the DEAD box helicase family. DDX4/VASA subfamily.</text>
</comment>
<dbReference type="EMBL" id="CACVKT020009043">
    <property type="protein sequence ID" value="CAC5419579.1"/>
    <property type="molecule type" value="Genomic_DNA"/>
</dbReference>
<dbReference type="CDD" id="cd18787">
    <property type="entry name" value="SF2_C_DEAD"/>
    <property type="match status" value="1"/>
</dbReference>
<keyword evidence="3 10" id="KW-0547">Nucleotide-binding</keyword>
<dbReference type="InterPro" id="IPR001878">
    <property type="entry name" value="Znf_CCHC"/>
</dbReference>
<dbReference type="InterPro" id="IPR000629">
    <property type="entry name" value="RNA-helicase_DEAD-box_CS"/>
</dbReference>
<dbReference type="SMART" id="SM00487">
    <property type="entry name" value="DEXDc"/>
    <property type="match status" value="1"/>
</dbReference>
<dbReference type="FunFam" id="3.40.50.300:FF:000397">
    <property type="entry name" value="Probable ATP-dependent RNA helicase DDX4"/>
    <property type="match status" value="1"/>
</dbReference>
<dbReference type="FunFam" id="3.40.50.300:FF:000008">
    <property type="entry name" value="ATP-dependent RNA helicase RhlB"/>
    <property type="match status" value="1"/>
</dbReference>
<keyword evidence="8" id="KW-0863">Zinc-finger</keyword>
<feature type="domain" description="CCHC-type" evidence="12">
    <location>
        <begin position="236"/>
        <end position="251"/>
    </location>
</feature>
<feature type="domain" description="CCHC-type" evidence="12">
    <location>
        <begin position="259"/>
        <end position="274"/>
    </location>
</feature>
<evidence type="ECO:0000256" key="11">
    <source>
        <dbReference type="SAM" id="MobiDB-lite"/>
    </source>
</evidence>
<evidence type="ECO:0000256" key="1">
    <source>
        <dbReference type="ARBA" id="ARBA00010132"/>
    </source>
</evidence>
<evidence type="ECO:0000256" key="7">
    <source>
        <dbReference type="ARBA" id="ARBA00047984"/>
    </source>
</evidence>
<evidence type="ECO:0000256" key="5">
    <source>
        <dbReference type="ARBA" id="ARBA00022806"/>
    </source>
</evidence>
<feature type="domain" description="DEAD-box RNA helicase Q" evidence="15">
    <location>
        <begin position="332"/>
        <end position="360"/>
    </location>
</feature>
<dbReference type="SUPFAM" id="SSF57756">
    <property type="entry name" value="Retrovirus zinc finger-like domains"/>
    <property type="match status" value="3"/>
</dbReference>
<keyword evidence="6 10" id="KW-0067">ATP-binding</keyword>
<dbReference type="PROSITE" id="PS51192">
    <property type="entry name" value="HELICASE_ATP_BIND_1"/>
    <property type="match status" value="1"/>
</dbReference>
<dbReference type="SUPFAM" id="SSF52540">
    <property type="entry name" value="P-loop containing nucleoside triphosphate hydrolases"/>
    <property type="match status" value="2"/>
</dbReference>
<feature type="domain" description="CCHC-type" evidence="12">
    <location>
        <begin position="155"/>
        <end position="170"/>
    </location>
</feature>
<feature type="domain" description="CCHC-type" evidence="12">
    <location>
        <begin position="182"/>
        <end position="197"/>
    </location>
</feature>
<feature type="region of interest" description="Disordered" evidence="11">
    <location>
        <begin position="68"/>
        <end position="145"/>
    </location>
</feature>
<comment type="catalytic activity">
    <reaction evidence="7">
        <text>ATP + H2O = ADP + phosphate + H(+)</text>
        <dbReference type="Rhea" id="RHEA:13065"/>
        <dbReference type="ChEBI" id="CHEBI:15377"/>
        <dbReference type="ChEBI" id="CHEBI:15378"/>
        <dbReference type="ChEBI" id="CHEBI:30616"/>
        <dbReference type="ChEBI" id="CHEBI:43474"/>
        <dbReference type="ChEBI" id="CHEBI:456216"/>
        <dbReference type="EC" id="3.6.4.13"/>
    </reaction>
</comment>
<gene>
    <name evidence="16" type="ORF">MCOR_51900</name>
</gene>
<dbReference type="Proteomes" id="UP000507470">
    <property type="component" value="Unassembled WGS sequence"/>
</dbReference>
<feature type="domain" description="Helicase C-terminal" evidence="14">
    <location>
        <begin position="557"/>
        <end position="718"/>
    </location>
</feature>
<evidence type="ECO:0000256" key="8">
    <source>
        <dbReference type="PROSITE-ProRule" id="PRU00047"/>
    </source>
</evidence>
<feature type="compositionally biased region" description="Gly residues" evidence="11">
    <location>
        <begin position="96"/>
        <end position="145"/>
    </location>
</feature>
<evidence type="ECO:0000256" key="4">
    <source>
        <dbReference type="ARBA" id="ARBA00022801"/>
    </source>
</evidence>
<dbReference type="SMART" id="SM00490">
    <property type="entry name" value="HELICc"/>
    <property type="match status" value="1"/>
</dbReference>
<dbReference type="GO" id="GO:0003724">
    <property type="term" value="F:RNA helicase activity"/>
    <property type="evidence" value="ECO:0007669"/>
    <property type="project" value="UniProtKB-EC"/>
</dbReference>
<feature type="region of interest" description="Disordered" evidence="11">
    <location>
        <begin position="729"/>
        <end position="783"/>
    </location>
</feature>
<sequence length="783" mass="82720">MESWEDEIVIPPSNGRTQGGFGRGGFGRGSTSPGSTSAPIPGFGRGVLREGFTTQAQVNGFSDATEGVKEMSISKPPAFGGKPGGFGSQNGDTKSGFGGGGFGGSRGGGDGGFGSKGGFGGGGDGGSKSGFGGGFGGGDKPPRGGGFGGSGGGNCFKCNESGHMARECPNAEQGGGGRSGNCFKCNESGHMARDCPNAQQGGGRSGNCFKCNESGHMARDCPNAEQGGGGGRSGNCFKCNESGHMARDCPNSDSKGNACFKCNEEGHMARDCPNAESKGLSLDKDRPPPYIPPAPSEDEAEIFKTIHKGINFDKYEKIPVEVTGTNCPEKILSFDDAGLYETFLKNVKKSNYDRPTPVQKYSIPIVMSGRDLMACAQTGSGKTAAFLLPVLTGMMNNGLTGSSFSVVQEPQALVVAPTRELAVQIFTDAKRFTHGTMLRPVVLYGGTSLGHQLRNVEQGAHIVVGTPGRLIDVIGKGKISLEKLKYLILDEADRMLDMGFGPEIKKIVHELGAPPKDQRQTLMFSATFPEEIQRLAAEFLNDYLFLTVGRVGGACTDVAQYVHEVPRDQKRQKLCDILSESGTDKTLVFVEQKRNADFLATYLSQSGFPTTSIHGDRLQQEREEALRDFKTGRAPILVATSVAARGLDIPLVKHVINYDLPQSIDEYVHRIGRTGRCGNVGKSTSFYTDDSDGGIAKALLRILADAQQEVPIWLEEYAKSSQSTAGFSNYGGKFGGKDIRKDQPRTRDNHTGDSSSFGGGGYNGGFSGAPANSGGGDDEESWD</sequence>
<dbReference type="GO" id="GO:0016787">
    <property type="term" value="F:hydrolase activity"/>
    <property type="evidence" value="ECO:0007669"/>
    <property type="project" value="UniProtKB-KW"/>
</dbReference>
<dbReference type="EC" id="3.6.4.13" evidence="2"/>
<dbReference type="GO" id="GO:0008270">
    <property type="term" value="F:zinc ion binding"/>
    <property type="evidence" value="ECO:0007669"/>
    <property type="project" value="UniProtKB-KW"/>
</dbReference>
<evidence type="ECO:0000256" key="3">
    <source>
        <dbReference type="ARBA" id="ARBA00022741"/>
    </source>
</evidence>
<feature type="compositionally biased region" description="Gly residues" evidence="11">
    <location>
        <begin position="757"/>
        <end position="767"/>
    </location>
</feature>
<dbReference type="GO" id="GO:0005524">
    <property type="term" value="F:ATP binding"/>
    <property type="evidence" value="ECO:0007669"/>
    <property type="project" value="UniProtKB-KW"/>
</dbReference>
<dbReference type="Pfam" id="PF00271">
    <property type="entry name" value="Helicase_C"/>
    <property type="match status" value="1"/>
</dbReference>
<evidence type="ECO:0000256" key="10">
    <source>
        <dbReference type="RuleBase" id="RU000492"/>
    </source>
</evidence>
<dbReference type="InterPro" id="IPR014001">
    <property type="entry name" value="Helicase_ATP-bd"/>
</dbReference>
<dbReference type="Gene3D" id="4.10.60.10">
    <property type="entry name" value="Zinc finger, CCHC-type"/>
    <property type="match status" value="5"/>
</dbReference>
<dbReference type="Pfam" id="PF00270">
    <property type="entry name" value="DEAD"/>
    <property type="match status" value="1"/>
</dbReference>
<dbReference type="PANTHER" id="PTHR47958">
    <property type="entry name" value="ATP-DEPENDENT RNA HELICASE DBP3"/>
    <property type="match status" value="1"/>
</dbReference>
<keyword evidence="5 10" id="KW-0347">Helicase</keyword>
<evidence type="ECO:0000313" key="17">
    <source>
        <dbReference type="Proteomes" id="UP000507470"/>
    </source>
</evidence>
<keyword evidence="17" id="KW-1185">Reference proteome</keyword>
<organism evidence="16 17">
    <name type="scientific">Mytilus coruscus</name>
    <name type="common">Sea mussel</name>
    <dbReference type="NCBI Taxonomy" id="42192"/>
    <lineage>
        <taxon>Eukaryota</taxon>
        <taxon>Metazoa</taxon>
        <taxon>Spiralia</taxon>
        <taxon>Lophotrochozoa</taxon>
        <taxon>Mollusca</taxon>
        <taxon>Bivalvia</taxon>
        <taxon>Autobranchia</taxon>
        <taxon>Pteriomorphia</taxon>
        <taxon>Mytilida</taxon>
        <taxon>Mytiloidea</taxon>
        <taxon>Mytilidae</taxon>
        <taxon>Mytilinae</taxon>
        <taxon>Mytilus</taxon>
    </lineage>
</organism>
<dbReference type="GO" id="GO:0003676">
    <property type="term" value="F:nucleic acid binding"/>
    <property type="evidence" value="ECO:0007669"/>
    <property type="project" value="InterPro"/>
</dbReference>
<keyword evidence="8" id="KW-0479">Metal-binding</keyword>
<dbReference type="InterPro" id="IPR011545">
    <property type="entry name" value="DEAD/DEAH_box_helicase_dom"/>
</dbReference>
<dbReference type="PROSITE" id="PS51194">
    <property type="entry name" value="HELICASE_CTER"/>
    <property type="match status" value="1"/>
</dbReference>
<evidence type="ECO:0000259" key="15">
    <source>
        <dbReference type="PROSITE" id="PS51195"/>
    </source>
</evidence>
<evidence type="ECO:0000259" key="13">
    <source>
        <dbReference type="PROSITE" id="PS51192"/>
    </source>
</evidence>